<dbReference type="PANTHER" id="PTHR19308">
    <property type="entry name" value="PHOSPHATIDYLCHOLINE TRANSFER PROTEIN"/>
    <property type="match status" value="1"/>
</dbReference>
<comment type="caution">
    <text evidence="2">The sequence shown here is derived from an EMBL/GenBank/DDBJ whole genome shotgun (WGS) entry which is preliminary data.</text>
</comment>
<dbReference type="GO" id="GO:0008289">
    <property type="term" value="F:lipid binding"/>
    <property type="evidence" value="ECO:0007669"/>
    <property type="project" value="InterPro"/>
</dbReference>
<dbReference type="Proteomes" id="UP000265703">
    <property type="component" value="Unassembled WGS sequence"/>
</dbReference>
<dbReference type="OrthoDB" id="196858at2759"/>
<evidence type="ECO:0000259" key="1">
    <source>
        <dbReference type="PROSITE" id="PS50848"/>
    </source>
</evidence>
<keyword evidence="3" id="KW-1185">Reference proteome</keyword>
<dbReference type="CDD" id="cd00177">
    <property type="entry name" value="START"/>
    <property type="match status" value="1"/>
</dbReference>
<feature type="non-terminal residue" evidence="2">
    <location>
        <position position="1"/>
    </location>
</feature>
<dbReference type="PANTHER" id="PTHR19308:SF14">
    <property type="entry name" value="START DOMAIN-CONTAINING PROTEIN"/>
    <property type="match status" value="1"/>
</dbReference>
<name>A0A397SXE2_9GLOM</name>
<dbReference type="Pfam" id="PF01852">
    <property type="entry name" value="START"/>
    <property type="match status" value="1"/>
</dbReference>
<feature type="non-terminal residue" evidence="2">
    <location>
        <position position="263"/>
    </location>
</feature>
<dbReference type="SUPFAM" id="SSF55961">
    <property type="entry name" value="Bet v1-like"/>
    <property type="match status" value="1"/>
</dbReference>
<accession>A0A397SXE2</accession>
<gene>
    <name evidence="2" type="ORF">C1645_684075</name>
</gene>
<evidence type="ECO:0000313" key="2">
    <source>
        <dbReference type="EMBL" id="RIA88477.1"/>
    </source>
</evidence>
<dbReference type="InterPro" id="IPR023393">
    <property type="entry name" value="START-like_dom_sf"/>
</dbReference>
<evidence type="ECO:0000313" key="3">
    <source>
        <dbReference type="Proteomes" id="UP000265703"/>
    </source>
</evidence>
<dbReference type="Gene3D" id="3.30.530.20">
    <property type="match status" value="1"/>
</dbReference>
<dbReference type="EMBL" id="QKYT01000261">
    <property type="protein sequence ID" value="RIA88477.1"/>
    <property type="molecule type" value="Genomic_DNA"/>
</dbReference>
<feature type="domain" description="START" evidence="1">
    <location>
        <begin position="10"/>
        <end position="189"/>
    </location>
</feature>
<reference evidence="2 3" key="1">
    <citation type="submission" date="2018-06" db="EMBL/GenBank/DDBJ databases">
        <title>Comparative genomics reveals the genomic features of Rhizophagus irregularis, R. cerebriforme, R. diaphanum and Gigaspora rosea, and their symbiotic lifestyle signature.</title>
        <authorList>
            <person name="Morin E."/>
            <person name="San Clemente H."/>
            <person name="Chen E.C.H."/>
            <person name="De La Providencia I."/>
            <person name="Hainaut M."/>
            <person name="Kuo A."/>
            <person name="Kohler A."/>
            <person name="Murat C."/>
            <person name="Tang N."/>
            <person name="Roy S."/>
            <person name="Loubradou J."/>
            <person name="Henrissat B."/>
            <person name="Grigoriev I.V."/>
            <person name="Corradi N."/>
            <person name="Roux C."/>
            <person name="Martin F.M."/>
        </authorList>
    </citation>
    <scope>NUCLEOTIDE SEQUENCE [LARGE SCALE GENOMIC DNA]</scope>
    <source>
        <strain evidence="2 3">DAOM 227022</strain>
    </source>
</reference>
<proteinExistence type="predicted"/>
<organism evidence="2 3">
    <name type="scientific">Glomus cerebriforme</name>
    <dbReference type="NCBI Taxonomy" id="658196"/>
    <lineage>
        <taxon>Eukaryota</taxon>
        <taxon>Fungi</taxon>
        <taxon>Fungi incertae sedis</taxon>
        <taxon>Mucoromycota</taxon>
        <taxon>Glomeromycotina</taxon>
        <taxon>Glomeromycetes</taxon>
        <taxon>Glomerales</taxon>
        <taxon>Glomeraceae</taxon>
        <taxon>Glomus</taxon>
    </lineage>
</organism>
<dbReference type="InterPro" id="IPR002913">
    <property type="entry name" value="START_lipid-bd_dom"/>
</dbReference>
<dbReference type="PROSITE" id="PS50848">
    <property type="entry name" value="START"/>
    <property type="match status" value="1"/>
</dbReference>
<sequence length="263" mass="29939">YTDDVNRAVEVFKDNAKDLKGWNFYADNKGVKVYTKDITGRSTPMIRGDYTLSGGYTADDFLSVIKNMSLRKLWDDRYEDGEYIEFFDNDNTLSRFSVKGTFPISGRDFALRGTVTRDSETQKIYFVTTSITDPAIPEVKKFVRGYVNFTGWQIVSKFDTDGNTKALDIIYIVDTDIKLESVPYSILKSISTGTPIVLQKIDEMLERIGFPPYILKSSSLIVSETVDPKSFQYNLTLSSENSSITEIRYSKKMYPNGFDISII</sequence>
<protein>
    <recommendedName>
        <fullName evidence="1">START domain-containing protein</fullName>
    </recommendedName>
</protein>
<dbReference type="AlphaFoldDB" id="A0A397SXE2"/>
<dbReference type="GO" id="GO:0005737">
    <property type="term" value="C:cytoplasm"/>
    <property type="evidence" value="ECO:0007669"/>
    <property type="project" value="UniProtKB-ARBA"/>
</dbReference>
<dbReference type="InterPro" id="IPR051213">
    <property type="entry name" value="START_lipid_transfer"/>
</dbReference>